<feature type="compositionally biased region" description="Basic and acidic residues" evidence="1">
    <location>
        <begin position="54"/>
        <end position="66"/>
    </location>
</feature>
<gene>
    <name evidence="2" type="ORF">E2C01_032465</name>
</gene>
<dbReference type="EMBL" id="VSRR010004217">
    <property type="protein sequence ID" value="MPC38947.1"/>
    <property type="molecule type" value="Genomic_DNA"/>
</dbReference>
<proteinExistence type="predicted"/>
<protein>
    <submittedName>
        <fullName evidence="2">Uncharacterized protein</fullName>
    </submittedName>
</protein>
<evidence type="ECO:0000313" key="2">
    <source>
        <dbReference type="EMBL" id="MPC38947.1"/>
    </source>
</evidence>
<organism evidence="2 3">
    <name type="scientific">Portunus trituberculatus</name>
    <name type="common">Swimming crab</name>
    <name type="synonym">Neptunus trituberculatus</name>
    <dbReference type="NCBI Taxonomy" id="210409"/>
    <lineage>
        <taxon>Eukaryota</taxon>
        <taxon>Metazoa</taxon>
        <taxon>Ecdysozoa</taxon>
        <taxon>Arthropoda</taxon>
        <taxon>Crustacea</taxon>
        <taxon>Multicrustacea</taxon>
        <taxon>Malacostraca</taxon>
        <taxon>Eumalacostraca</taxon>
        <taxon>Eucarida</taxon>
        <taxon>Decapoda</taxon>
        <taxon>Pleocyemata</taxon>
        <taxon>Brachyura</taxon>
        <taxon>Eubrachyura</taxon>
        <taxon>Portunoidea</taxon>
        <taxon>Portunidae</taxon>
        <taxon>Portuninae</taxon>
        <taxon>Portunus</taxon>
    </lineage>
</organism>
<sequence>MMPRHTRSLHPCGVELKALPFSSFSSSSSSMPTLPFPPEVKKKVKSQRKAINLKSREGLRTSLEGR</sequence>
<dbReference type="Proteomes" id="UP000324222">
    <property type="component" value="Unassembled WGS sequence"/>
</dbReference>
<evidence type="ECO:0000256" key="1">
    <source>
        <dbReference type="SAM" id="MobiDB-lite"/>
    </source>
</evidence>
<accession>A0A5B7F0C5</accession>
<name>A0A5B7F0C5_PORTR</name>
<feature type="region of interest" description="Disordered" evidence="1">
    <location>
        <begin position="23"/>
        <end position="66"/>
    </location>
</feature>
<keyword evidence="3" id="KW-1185">Reference proteome</keyword>
<dbReference type="AlphaFoldDB" id="A0A5B7F0C5"/>
<reference evidence="2 3" key="1">
    <citation type="submission" date="2019-05" db="EMBL/GenBank/DDBJ databases">
        <title>Another draft genome of Portunus trituberculatus and its Hox gene families provides insights of decapod evolution.</title>
        <authorList>
            <person name="Jeong J.-H."/>
            <person name="Song I."/>
            <person name="Kim S."/>
            <person name="Choi T."/>
            <person name="Kim D."/>
            <person name="Ryu S."/>
            <person name="Kim W."/>
        </authorList>
    </citation>
    <scope>NUCLEOTIDE SEQUENCE [LARGE SCALE GENOMIC DNA]</scope>
    <source>
        <tissue evidence="2">Muscle</tissue>
    </source>
</reference>
<evidence type="ECO:0000313" key="3">
    <source>
        <dbReference type="Proteomes" id="UP000324222"/>
    </source>
</evidence>
<comment type="caution">
    <text evidence="2">The sequence shown here is derived from an EMBL/GenBank/DDBJ whole genome shotgun (WGS) entry which is preliminary data.</text>
</comment>